<evidence type="ECO:0000256" key="2">
    <source>
        <dbReference type="SAM" id="MobiDB-lite"/>
    </source>
</evidence>
<reference evidence="5 6" key="1">
    <citation type="submission" date="2022-05" db="EMBL/GenBank/DDBJ databases">
        <authorList>
            <consortium name="Genoscope - CEA"/>
            <person name="William W."/>
        </authorList>
    </citation>
    <scope>NUCLEOTIDE SEQUENCE [LARGE SCALE GENOMIC DNA]</scope>
</reference>
<organism evidence="5 6">
    <name type="scientific">Porites lobata</name>
    <dbReference type="NCBI Taxonomy" id="104759"/>
    <lineage>
        <taxon>Eukaryota</taxon>
        <taxon>Metazoa</taxon>
        <taxon>Cnidaria</taxon>
        <taxon>Anthozoa</taxon>
        <taxon>Hexacorallia</taxon>
        <taxon>Scleractinia</taxon>
        <taxon>Fungiina</taxon>
        <taxon>Poritidae</taxon>
        <taxon>Porites</taxon>
    </lineage>
</organism>
<proteinExistence type="predicted"/>
<dbReference type="PRINTS" id="PR00689">
    <property type="entry name" value="ACOABINDINGP"/>
</dbReference>
<dbReference type="EMBL" id="CALNXK010000177">
    <property type="protein sequence ID" value="CAH3172978.1"/>
    <property type="molecule type" value="Genomic_DNA"/>
</dbReference>
<keyword evidence="3" id="KW-0472">Membrane</keyword>
<feature type="region of interest" description="Disordered" evidence="2">
    <location>
        <begin position="232"/>
        <end position="259"/>
    </location>
</feature>
<keyword evidence="3" id="KW-1133">Transmembrane helix</keyword>
<feature type="region of interest" description="Disordered" evidence="2">
    <location>
        <begin position="319"/>
        <end position="344"/>
    </location>
</feature>
<evidence type="ECO:0000256" key="3">
    <source>
        <dbReference type="SAM" id="Phobius"/>
    </source>
</evidence>
<dbReference type="SUPFAM" id="SSF47027">
    <property type="entry name" value="Acyl-CoA binding protein"/>
    <property type="match status" value="1"/>
</dbReference>
<dbReference type="PROSITE" id="PS51228">
    <property type="entry name" value="ACB_2"/>
    <property type="match status" value="1"/>
</dbReference>
<dbReference type="PANTHER" id="PTHR23310">
    <property type="entry name" value="ACYL-COA-BINDING PROTEIN, ACBP"/>
    <property type="match status" value="1"/>
</dbReference>
<protein>
    <recommendedName>
        <fullName evidence="4">ACB domain-containing protein</fullName>
    </recommendedName>
</protein>
<accession>A0ABN8R580</accession>
<dbReference type="Gene3D" id="1.20.80.10">
    <property type="match status" value="1"/>
</dbReference>
<feature type="region of interest" description="Disordered" evidence="2">
    <location>
        <begin position="421"/>
        <end position="513"/>
    </location>
</feature>
<evidence type="ECO:0000256" key="1">
    <source>
        <dbReference type="ARBA" id="ARBA00023121"/>
    </source>
</evidence>
<dbReference type="Pfam" id="PF00887">
    <property type="entry name" value="ACBP"/>
    <property type="match status" value="1"/>
</dbReference>
<keyword evidence="6" id="KW-1185">Reference proteome</keyword>
<evidence type="ECO:0000259" key="4">
    <source>
        <dbReference type="PROSITE" id="PS51228"/>
    </source>
</evidence>
<feature type="domain" description="ACB" evidence="4">
    <location>
        <begin position="5"/>
        <end position="96"/>
    </location>
</feature>
<dbReference type="PANTHER" id="PTHR23310:SF77">
    <property type="entry name" value="LD25952P"/>
    <property type="match status" value="1"/>
</dbReference>
<keyword evidence="1" id="KW-0446">Lipid-binding</keyword>
<feature type="transmembrane region" description="Helical" evidence="3">
    <location>
        <begin position="568"/>
        <end position="585"/>
    </location>
</feature>
<sequence>MAGPVEARFDAAVNVVRSMPKKGAYQPSYDTMLKFYAFYKQAKEGECCESKPGFWDVVKKAKWSEEAWHGLGQMSKEEAMESYVSELKKVMQNLPNADEAAEFSEVLKSFYKVAYEGQDEPLPAILKVFEDEKPLQTIRIKEGLKSNGHHNPHHNSVPNGLIIKVPEVNGSCDEFSPEINGFPHRDSLAFGGFPHRDNLDLRNSGDYKLMEHQFSNGVNPVVIISPEDFEKHKKDKKDDSGFQNGISEVPPLRPSTCNADIPLPSVKNGLVLTSDESEDEFCDSIGPEHLHELQNGNNIEDQHLNLDDTLEQKIDSVDGSNCSGSPEHATNSTLTELSENSDLENNVQGSQLLTSTPYSKHVTFAVESSDSDRPLVVSSDLSEVVSTVREECCSEITSTVENGQASQAEVAVTEFDLPGLISSEGSQKPSGILKSHHPVRECGGGDSSQHPSGRNHASRTWQTQGTRSKEGSSQELRASRFPRGHRRRGDSDSEDDDFTSDHTSGPDYDSAGDEVNDRILQALERLHQDMKSVLRRLSSMEEAVMSRQDASPTSEQPWWKAFIPSKPLLFLILWPFIVNIIFYYFRQRKNCNALTMAEQSTLEYIISGPCDTRVLYGNVLLYSESKR</sequence>
<keyword evidence="3" id="KW-0812">Transmembrane</keyword>
<dbReference type="InterPro" id="IPR035984">
    <property type="entry name" value="Acyl-CoA-binding_sf"/>
</dbReference>
<dbReference type="InterPro" id="IPR000582">
    <property type="entry name" value="Acyl-CoA-binding_protein"/>
</dbReference>
<dbReference type="Proteomes" id="UP001159405">
    <property type="component" value="Unassembled WGS sequence"/>
</dbReference>
<evidence type="ECO:0000313" key="6">
    <source>
        <dbReference type="Proteomes" id="UP001159405"/>
    </source>
</evidence>
<name>A0ABN8R580_9CNID</name>
<gene>
    <name evidence="5" type="ORF">PLOB_00013457</name>
</gene>
<dbReference type="InterPro" id="IPR014352">
    <property type="entry name" value="FERM/acyl-CoA-bd_prot_sf"/>
</dbReference>
<evidence type="ECO:0000313" key="5">
    <source>
        <dbReference type="EMBL" id="CAH3172978.1"/>
    </source>
</evidence>
<comment type="caution">
    <text evidence="5">The sequence shown here is derived from an EMBL/GenBank/DDBJ whole genome shotgun (WGS) entry which is preliminary data.</text>
</comment>